<gene>
    <name evidence="2" type="ORF">SY89_02914</name>
</gene>
<evidence type="ECO:0000313" key="2">
    <source>
        <dbReference type="EMBL" id="KPN32154.1"/>
    </source>
</evidence>
<dbReference type="Pfam" id="PF13419">
    <property type="entry name" value="HAD_2"/>
    <property type="match status" value="1"/>
</dbReference>
<keyword evidence="3" id="KW-1185">Reference proteome</keyword>
<evidence type="ECO:0000256" key="1">
    <source>
        <dbReference type="ARBA" id="ARBA00007958"/>
    </source>
</evidence>
<dbReference type="InterPro" id="IPR006439">
    <property type="entry name" value="HAD-SF_hydro_IA"/>
</dbReference>
<dbReference type="Proteomes" id="UP000050535">
    <property type="component" value="Unassembled WGS sequence"/>
</dbReference>
<dbReference type="PATRIC" id="fig|699431.3.peg.2974"/>
<proteinExistence type="inferred from homology"/>
<dbReference type="EMBL" id="LGUC01000001">
    <property type="protein sequence ID" value="KPN32154.1"/>
    <property type="molecule type" value="Genomic_DNA"/>
</dbReference>
<dbReference type="SFLD" id="SFLDS00003">
    <property type="entry name" value="Haloacid_Dehalogenase"/>
    <property type="match status" value="1"/>
</dbReference>
<dbReference type="InterPro" id="IPR050155">
    <property type="entry name" value="HAD-like_hydrolase_sf"/>
</dbReference>
<dbReference type="GO" id="GO:0006281">
    <property type="term" value="P:DNA repair"/>
    <property type="evidence" value="ECO:0007669"/>
    <property type="project" value="TreeGrafter"/>
</dbReference>
<dbReference type="InterPro" id="IPR023214">
    <property type="entry name" value="HAD_sf"/>
</dbReference>
<dbReference type="NCBIfam" id="TIGR01549">
    <property type="entry name" value="HAD-SF-IA-v1"/>
    <property type="match status" value="1"/>
</dbReference>
<dbReference type="InterPro" id="IPR041492">
    <property type="entry name" value="HAD_2"/>
</dbReference>
<dbReference type="AlphaFoldDB" id="A0A0P7I583"/>
<dbReference type="SUPFAM" id="SSF56784">
    <property type="entry name" value="HAD-like"/>
    <property type="match status" value="1"/>
</dbReference>
<dbReference type="STRING" id="699431.SY89_02914"/>
<evidence type="ECO:0000313" key="3">
    <source>
        <dbReference type="Proteomes" id="UP000050535"/>
    </source>
</evidence>
<dbReference type="SFLD" id="SFLDG01129">
    <property type="entry name" value="C1.5:_HAD__Beta-PGM__Phosphata"/>
    <property type="match status" value="1"/>
</dbReference>
<accession>A0A0P7I583</accession>
<dbReference type="PANTHER" id="PTHR43434:SF1">
    <property type="entry name" value="PHOSPHOGLYCOLATE PHOSPHATASE"/>
    <property type="match status" value="1"/>
</dbReference>
<organism evidence="2 3">
    <name type="scientific">Halolamina pelagica</name>
    <dbReference type="NCBI Taxonomy" id="699431"/>
    <lineage>
        <taxon>Archaea</taxon>
        <taxon>Methanobacteriati</taxon>
        <taxon>Methanobacteriota</taxon>
        <taxon>Stenosarchaea group</taxon>
        <taxon>Halobacteria</taxon>
        <taxon>Halobacteriales</taxon>
        <taxon>Haloferacaceae</taxon>
    </lineage>
</organism>
<dbReference type="Gene3D" id="1.10.150.240">
    <property type="entry name" value="Putative phosphatase, domain 2"/>
    <property type="match status" value="1"/>
</dbReference>
<comment type="caution">
    <text evidence="2">The sequence shown here is derived from an EMBL/GenBank/DDBJ whole genome shotgun (WGS) entry which is preliminary data.</text>
</comment>
<sequence length="218" mass="24456">MSYDAVVFDNDGVLVDTTDYDVLQEAAWRAFEQAGVDDPDPEHVEEVVVGVTPESLSEICSLYNLSVEEFWRVRDRASHEAQREHVHAGGKPLFDDVSTLSDLDLPMGVVSSNQQETVDFLLDHYGVSGLFDTAYGRKPTIADLRRKKPDPHFLEQALSDLDAENALYVGDRESDVTAAFNAGVDSAFIRRPHRRHHELSVQPDHVVDDLHDVRALCR</sequence>
<dbReference type="PANTHER" id="PTHR43434">
    <property type="entry name" value="PHOSPHOGLYCOLATE PHOSPHATASE"/>
    <property type="match status" value="1"/>
</dbReference>
<dbReference type="InterPro" id="IPR036412">
    <property type="entry name" value="HAD-like_sf"/>
</dbReference>
<dbReference type="RefSeq" id="WP_054584492.1">
    <property type="nucleotide sequence ID" value="NZ_LGUC01000001.1"/>
</dbReference>
<dbReference type="OrthoDB" id="115864at2157"/>
<comment type="similarity">
    <text evidence="1">Belongs to the HAD-like hydrolase superfamily.</text>
</comment>
<dbReference type="Gene3D" id="3.40.50.1000">
    <property type="entry name" value="HAD superfamily/HAD-like"/>
    <property type="match status" value="1"/>
</dbReference>
<name>A0A0P7I583_9EURY</name>
<dbReference type="InterPro" id="IPR023198">
    <property type="entry name" value="PGP-like_dom2"/>
</dbReference>
<dbReference type="GO" id="GO:0008967">
    <property type="term" value="F:phosphoglycolate phosphatase activity"/>
    <property type="evidence" value="ECO:0007669"/>
    <property type="project" value="TreeGrafter"/>
</dbReference>
<reference evidence="3" key="1">
    <citation type="submission" date="2013-11" db="EMBL/GenBank/DDBJ databases">
        <authorList>
            <person name="Hoang H.T."/>
            <person name="Killian M.L."/>
            <person name="Madson D.M."/>
            <person name="Arruda P.H.E."/>
            <person name="Sun D."/>
            <person name="Schwartz K.J."/>
            <person name="Yoon K."/>
        </authorList>
    </citation>
    <scope>NUCLEOTIDE SEQUENCE [LARGE SCALE GENOMIC DNA]</scope>
    <source>
        <strain evidence="3">CDK2</strain>
    </source>
</reference>
<protein>
    <submittedName>
        <fullName evidence="2">Phosphoglycolate phosphatase</fullName>
    </submittedName>
</protein>